<reference evidence="3" key="1">
    <citation type="journal article" date="2019" name="Int. J. Syst. Evol. Microbiol.">
        <title>The Global Catalogue of Microorganisms (GCM) 10K type strain sequencing project: providing services to taxonomists for standard genome sequencing and annotation.</title>
        <authorList>
            <consortium name="The Broad Institute Genomics Platform"/>
            <consortium name="The Broad Institute Genome Sequencing Center for Infectious Disease"/>
            <person name="Wu L."/>
            <person name="Ma J."/>
        </authorList>
    </citation>
    <scope>NUCLEOTIDE SEQUENCE [LARGE SCALE GENOMIC DNA]</scope>
    <source>
        <strain evidence="3">KCTC 23984</strain>
    </source>
</reference>
<keyword evidence="3" id="KW-1185">Reference proteome</keyword>
<evidence type="ECO:0000256" key="1">
    <source>
        <dbReference type="SAM" id="SignalP"/>
    </source>
</evidence>
<keyword evidence="1" id="KW-0732">Signal</keyword>
<dbReference type="RefSeq" id="WP_377479678.1">
    <property type="nucleotide sequence ID" value="NZ_JBHUOX010000001.1"/>
</dbReference>
<proteinExistence type="predicted"/>
<dbReference type="PROSITE" id="PS51257">
    <property type="entry name" value="PROKAR_LIPOPROTEIN"/>
    <property type="match status" value="1"/>
</dbReference>
<feature type="chain" id="PRO_5046991781" description="Lipoprotein" evidence="1">
    <location>
        <begin position="20"/>
        <end position="196"/>
    </location>
</feature>
<gene>
    <name evidence="2" type="ORF">ACFS7Z_01275</name>
</gene>
<accession>A0ABW6BP37</accession>
<comment type="caution">
    <text evidence="2">The sequence shown here is derived from an EMBL/GenBank/DDBJ whole genome shotgun (WGS) entry which is preliminary data.</text>
</comment>
<feature type="signal peptide" evidence="1">
    <location>
        <begin position="1"/>
        <end position="19"/>
    </location>
</feature>
<name>A0ABW6BP37_9BACT</name>
<evidence type="ECO:0000313" key="3">
    <source>
        <dbReference type="Proteomes" id="UP001597641"/>
    </source>
</evidence>
<protein>
    <recommendedName>
        <fullName evidence="4">Lipoprotein</fullName>
    </recommendedName>
</protein>
<dbReference type="Proteomes" id="UP001597641">
    <property type="component" value="Unassembled WGS sequence"/>
</dbReference>
<sequence length="196" mass="21407">MKKLFPLSILFLFCFLFTACDEEETASVVPETEATMERVFDFHNADANDEESYTLGAAEVQMALENDVLEIIFAPARPQGKEALVFIINKADLVNGYVGKYKVKSLPDADSGPAETTYYYYMGSGSGSALFSGGNTIDGELQIISFDPKNKLASGKFTVVMEDAFDPTKYNASLADVRTCDITVSGGFKNLKLVQP</sequence>
<dbReference type="EMBL" id="JBHUOX010000001">
    <property type="protein sequence ID" value="MFD2998976.1"/>
    <property type="molecule type" value="Genomic_DNA"/>
</dbReference>
<organism evidence="2 3">
    <name type="scientific">Pontibacter toksunensis</name>
    <dbReference type="NCBI Taxonomy" id="1332631"/>
    <lineage>
        <taxon>Bacteria</taxon>
        <taxon>Pseudomonadati</taxon>
        <taxon>Bacteroidota</taxon>
        <taxon>Cytophagia</taxon>
        <taxon>Cytophagales</taxon>
        <taxon>Hymenobacteraceae</taxon>
        <taxon>Pontibacter</taxon>
    </lineage>
</organism>
<evidence type="ECO:0008006" key="4">
    <source>
        <dbReference type="Google" id="ProtNLM"/>
    </source>
</evidence>
<evidence type="ECO:0000313" key="2">
    <source>
        <dbReference type="EMBL" id="MFD2998976.1"/>
    </source>
</evidence>